<gene>
    <name evidence="1" type="ORF">AVDCRST_MAG93-4650</name>
</gene>
<sequence>MWRRLEPADFREAHGLAGSEAAHSWSVCGKGYEIVGDEIVATLEYSDLSDDWLDYFPLENVPDLFLKFGKLYEQADFEQAALAFSNEYGLPGDREVSAKDERNLKPTPTKMQLSEFRDGARRAWSVLAFYEAVLNGDAPAVKHLFLELRDDKVFALWDKFFRFERIEDHDDVLLQIGLLCAVQAVEEVVHDVCRNRIRFSLNSGRRPDLSTVHTAWDFDSLIGAMHLQMWWLMASAGDITRCEFCGRIVSLARSRPEGRKHRRDKRFCDDACRQAHHRSKKKP</sequence>
<protein>
    <submittedName>
        <fullName evidence="1">Uncharacterized protein</fullName>
    </submittedName>
</protein>
<proteinExistence type="predicted"/>
<dbReference type="AlphaFoldDB" id="A0A6J4KBT9"/>
<name>A0A6J4KBT9_9CHLR</name>
<dbReference type="EMBL" id="CADCTR010001569">
    <property type="protein sequence ID" value="CAA9301693.1"/>
    <property type="molecule type" value="Genomic_DNA"/>
</dbReference>
<organism evidence="1">
    <name type="scientific">uncultured Chloroflexia bacterium</name>
    <dbReference type="NCBI Taxonomy" id="1672391"/>
    <lineage>
        <taxon>Bacteria</taxon>
        <taxon>Bacillati</taxon>
        <taxon>Chloroflexota</taxon>
        <taxon>Chloroflexia</taxon>
        <taxon>environmental samples</taxon>
    </lineage>
</organism>
<evidence type="ECO:0000313" key="1">
    <source>
        <dbReference type="EMBL" id="CAA9301693.1"/>
    </source>
</evidence>
<accession>A0A6J4KBT9</accession>
<reference evidence="1" key="1">
    <citation type="submission" date="2020-02" db="EMBL/GenBank/DDBJ databases">
        <authorList>
            <person name="Meier V. D."/>
        </authorList>
    </citation>
    <scope>NUCLEOTIDE SEQUENCE</scope>
    <source>
        <strain evidence="1">AVDCRST_MAG93</strain>
    </source>
</reference>